<dbReference type="Proteomes" id="UP000316621">
    <property type="component" value="Chromosome 3"/>
</dbReference>
<name>A0A4Y7J7V7_PAPSO</name>
<gene>
    <name evidence="1" type="ORF">C5167_014569</name>
</gene>
<dbReference type="EMBL" id="CM010717">
    <property type="protein sequence ID" value="RZC55715.1"/>
    <property type="molecule type" value="Genomic_DNA"/>
</dbReference>
<keyword evidence="2" id="KW-1185">Reference proteome</keyword>
<reference evidence="1 2" key="1">
    <citation type="journal article" date="2018" name="Science">
        <title>The opium poppy genome and morphinan production.</title>
        <authorList>
            <person name="Guo L."/>
            <person name="Winzer T."/>
            <person name="Yang X."/>
            <person name="Li Y."/>
            <person name="Ning Z."/>
            <person name="He Z."/>
            <person name="Teodor R."/>
            <person name="Lu Y."/>
            <person name="Bowser T.A."/>
            <person name="Graham I.A."/>
            <person name="Ye K."/>
        </authorList>
    </citation>
    <scope>NUCLEOTIDE SEQUENCE [LARGE SCALE GENOMIC DNA]</scope>
    <source>
        <strain evidence="2">cv. HN1</strain>
        <tissue evidence="1">Leaves</tissue>
    </source>
</reference>
<dbReference type="Gramene" id="RZC55715">
    <property type="protein sequence ID" value="RZC55715"/>
    <property type="gene ID" value="C5167_014569"/>
</dbReference>
<feature type="non-terminal residue" evidence="1">
    <location>
        <position position="158"/>
    </location>
</feature>
<sequence length="158" mass="18129">MQQHPYINPRRGHHLTMFQSHRFGRSSEELHGFDFSIQVPKHLSCLQVQHVFGLVAYKLQHMPSYTDELNITGFRIHNRQREFICADPRCSHHAGRKGVQGAESGPVLSWPQRVKIAFGAARGLDKGHMWLAGWAQPRGVKKKLFHDIKFILAISVDE</sequence>
<organism evidence="1 2">
    <name type="scientific">Papaver somniferum</name>
    <name type="common">Opium poppy</name>
    <dbReference type="NCBI Taxonomy" id="3469"/>
    <lineage>
        <taxon>Eukaryota</taxon>
        <taxon>Viridiplantae</taxon>
        <taxon>Streptophyta</taxon>
        <taxon>Embryophyta</taxon>
        <taxon>Tracheophyta</taxon>
        <taxon>Spermatophyta</taxon>
        <taxon>Magnoliopsida</taxon>
        <taxon>Ranunculales</taxon>
        <taxon>Papaveraceae</taxon>
        <taxon>Papaveroideae</taxon>
        <taxon>Papaver</taxon>
    </lineage>
</organism>
<proteinExistence type="predicted"/>
<dbReference type="AlphaFoldDB" id="A0A4Y7J7V7"/>
<evidence type="ECO:0000313" key="2">
    <source>
        <dbReference type="Proteomes" id="UP000316621"/>
    </source>
</evidence>
<accession>A0A4Y7J7V7</accession>
<protein>
    <submittedName>
        <fullName evidence="1">Uncharacterized protein</fullName>
    </submittedName>
</protein>
<evidence type="ECO:0000313" key="1">
    <source>
        <dbReference type="EMBL" id="RZC55715.1"/>
    </source>
</evidence>